<keyword evidence="2" id="KW-1185">Reference proteome</keyword>
<accession>A0ACB7G6Q8</accession>
<evidence type="ECO:0000313" key="2">
    <source>
        <dbReference type="Proteomes" id="UP000091857"/>
    </source>
</evidence>
<sequence length="83" mass="8935">MANAVQASMLILLILSVNVVNLQATSYRGANSMPKRIDSSSLLERLGYDLSKMKHVMKDTSTSRVSPGGPNPDHHSEPSSAQP</sequence>
<proteinExistence type="predicted"/>
<gene>
    <name evidence="1" type="ORF">MANES_16G036050v8</name>
</gene>
<dbReference type="EMBL" id="CM004402">
    <property type="protein sequence ID" value="KAG8635435.1"/>
    <property type="molecule type" value="Genomic_DNA"/>
</dbReference>
<evidence type="ECO:0000313" key="1">
    <source>
        <dbReference type="EMBL" id="KAG8635435.1"/>
    </source>
</evidence>
<name>A0ACB7G6Q8_MANES</name>
<dbReference type="Proteomes" id="UP000091857">
    <property type="component" value="Chromosome 16"/>
</dbReference>
<protein>
    <submittedName>
        <fullName evidence="1">Uncharacterized protein</fullName>
    </submittedName>
</protein>
<reference evidence="2" key="1">
    <citation type="journal article" date="2016" name="Nat. Biotechnol.">
        <title>Sequencing wild and cultivated cassava and related species reveals extensive interspecific hybridization and genetic diversity.</title>
        <authorList>
            <person name="Bredeson J.V."/>
            <person name="Lyons J.B."/>
            <person name="Prochnik S.E."/>
            <person name="Wu G.A."/>
            <person name="Ha C.M."/>
            <person name="Edsinger-Gonzales E."/>
            <person name="Grimwood J."/>
            <person name="Schmutz J."/>
            <person name="Rabbi I.Y."/>
            <person name="Egesi C."/>
            <person name="Nauluvula P."/>
            <person name="Lebot V."/>
            <person name="Ndunguru J."/>
            <person name="Mkamilo G."/>
            <person name="Bart R.S."/>
            <person name="Setter T.L."/>
            <person name="Gleadow R.M."/>
            <person name="Kulakow P."/>
            <person name="Ferguson M.E."/>
            <person name="Rounsley S."/>
            <person name="Rokhsar D.S."/>
        </authorList>
    </citation>
    <scope>NUCLEOTIDE SEQUENCE [LARGE SCALE GENOMIC DNA]</scope>
    <source>
        <strain evidence="2">cv. AM560-2</strain>
    </source>
</reference>
<comment type="caution">
    <text evidence="1">The sequence shown here is derived from an EMBL/GenBank/DDBJ whole genome shotgun (WGS) entry which is preliminary data.</text>
</comment>
<organism evidence="1 2">
    <name type="scientific">Manihot esculenta</name>
    <name type="common">Cassava</name>
    <name type="synonym">Jatropha manihot</name>
    <dbReference type="NCBI Taxonomy" id="3983"/>
    <lineage>
        <taxon>Eukaryota</taxon>
        <taxon>Viridiplantae</taxon>
        <taxon>Streptophyta</taxon>
        <taxon>Embryophyta</taxon>
        <taxon>Tracheophyta</taxon>
        <taxon>Spermatophyta</taxon>
        <taxon>Magnoliopsida</taxon>
        <taxon>eudicotyledons</taxon>
        <taxon>Gunneridae</taxon>
        <taxon>Pentapetalae</taxon>
        <taxon>rosids</taxon>
        <taxon>fabids</taxon>
        <taxon>Malpighiales</taxon>
        <taxon>Euphorbiaceae</taxon>
        <taxon>Crotonoideae</taxon>
        <taxon>Manihoteae</taxon>
        <taxon>Manihot</taxon>
    </lineage>
</organism>